<dbReference type="GeneID" id="5028085"/>
<dbReference type="AlphaFoldDB" id="A0CVU3"/>
<proteinExistence type="predicted"/>
<reference evidence="2 3" key="1">
    <citation type="journal article" date="2006" name="Nature">
        <title>Global trends of whole-genome duplications revealed by the ciliate Paramecium tetraurelia.</title>
        <authorList>
            <consortium name="Genoscope"/>
            <person name="Aury J.-M."/>
            <person name="Jaillon O."/>
            <person name="Duret L."/>
            <person name="Noel B."/>
            <person name="Jubin C."/>
            <person name="Porcel B.M."/>
            <person name="Segurens B."/>
            <person name="Daubin V."/>
            <person name="Anthouard V."/>
            <person name="Aiach N."/>
            <person name="Arnaiz O."/>
            <person name="Billaut A."/>
            <person name="Beisson J."/>
            <person name="Blanc I."/>
            <person name="Bouhouche K."/>
            <person name="Camara F."/>
            <person name="Duharcourt S."/>
            <person name="Guigo R."/>
            <person name="Gogendeau D."/>
            <person name="Katinka M."/>
            <person name="Keller A.-M."/>
            <person name="Kissmehl R."/>
            <person name="Klotz C."/>
            <person name="Koll F."/>
            <person name="Le Moue A."/>
            <person name="Lepere C."/>
            <person name="Malinsky S."/>
            <person name="Nowacki M."/>
            <person name="Nowak J.K."/>
            <person name="Plattner H."/>
            <person name="Poulain J."/>
            <person name="Ruiz F."/>
            <person name="Serrano V."/>
            <person name="Zagulski M."/>
            <person name="Dessen P."/>
            <person name="Betermier M."/>
            <person name="Weissenbach J."/>
            <person name="Scarpelli C."/>
            <person name="Schachter V."/>
            <person name="Sperling L."/>
            <person name="Meyer E."/>
            <person name="Cohen J."/>
            <person name="Wincker P."/>
        </authorList>
    </citation>
    <scope>NUCLEOTIDE SEQUENCE [LARGE SCALE GENOMIC DNA]</scope>
    <source>
        <strain evidence="2 3">Stock d4-2</strain>
    </source>
</reference>
<organism evidence="2 3">
    <name type="scientific">Paramecium tetraurelia</name>
    <dbReference type="NCBI Taxonomy" id="5888"/>
    <lineage>
        <taxon>Eukaryota</taxon>
        <taxon>Sar</taxon>
        <taxon>Alveolata</taxon>
        <taxon>Ciliophora</taxon>
        <taxon>Intramacronucleata</taxon>
        <taxon>Oligohymenophorea</taxon>
        <taxon>Peniculida</taxon>
        <taxon>Parameciidae</taxon>
        <taxon>Paramecium</taxon>
    </lineage>
</organism>
<evidence type="ECO:0000256" key="1">
    <source>
        <dbReference type="SAM" id="Coils"/>
    </source>
</evidence>
<dbReference type="EMBL" id="CT868207">
    <property type="protein sequence ID" value="CAK74910.1"/>
    <property type="molecule type" value="Genomic_DNA"/>
</dbReference>
<evidence type="ECO:0000313" key="3">
    <source>
        <dbReference type="Proteomes" id="UP000000600"/>
    </source>
</evidence>
<gene>
    <name evidence="2" type="ORF">GSPATT00001112001</name>
</gene>
<keyword evidence="3" id="KW-1185">Reference proteome</keyword>
<sequence>MKRFLTSSSNKLLIQQLKHLQDQINSKEREYKIEIQKVISERDLKKQRVIELQKQRLRFQISNLNQELHQQFFILKQLNKQIKDYEIQQNQSRESKLENNKQQQLRWDRLLKLKCKYQIEAQNQEIKSYTARLEEQLTTITELKYKVYEEQVEELKKSRLTIKFNKQVNSKSIIKAIDNHRICKINTMIQKRDMMLNSTVCDLSQINKLNTALYNNDKWNKIKDKLFRKQLLDYNEIADQHQNKKKELQSLTDLLDSKLSTIVSYETKRLIQQINQRNQINNQDLWKIKVMIIKVDMNWLTRVRYLQRKRQRDKFDGSQQNRIAGINLFSLEENQNLRERTLPFLKYLIIKRVRYLITIAQH</sequence>
<protein>
    <submittedName>
        <fullName evidence="2">Uncharacterized protein</fullName>
    </submittedName>
</protein>
<dbReference type="Proteomes" id="UP000000600">
    <property type="component" value="Unassembled WGS sequence"/>
</dbReference>
<dbReference type="HOGENOM" id="CLU_766084_0_0_1"/>
<name>A0CVU3_PARTE</name>
<dbReference type="RefSeq" id="XP_001442307.1">
    <property type="nucleotide sequence ID" value="XM_001442270.1"/>
</dbReference>
<dbReference type="KEGG" id="ptm:GSPATT00001112001"/>
<accession>A0CVU3</accession>
<evidence type="ECO:0000313" key="2">
    <source>
        <dbReference type="EMBL" id="CAK74910.1"/>
    </source>
</evidence>
<feature type="coiled-coil region" evidence="1">
    <location>
        <begin position="10"/>
        <end position="37"/>
    </location>
</feature>
<keyword evidence="1" id="KW-0175">Coiled coil</keyword>
<dbReference type="InParanoid" id="A0CVU3"/>